<keyword evidence="2" id="KW-1185">Reference proteome</keyword>
<reference evidence="1 2" key="1">
    <citation type="submission" date="2019-01" db="EMBL/GenBank/DDBJ databases">
        <title>Draft Genome and Complete Hox-Cluster Characterization of the Sterlet Sturgeon (Acipenser ruthenus).</title>
        <authorList>
            <person name="Wei Q."/>
        </authorList>
    </citation>
    <scope>NUCLEOTIDE SEQUENCE [LARGE SCALE GENOMIC DNA]</scope>
    <source>
        <strain evidence="1">WHYD16114868_AA</strain>
        <tissue evidence="1">Blood</tissue>
    </source>
</reference>
<organism evidence="1 2">
    <name type="scientific">Acipenser ruthenus</name>
    <name type="common">Sterlet sturgeon</name>
    <dbReference type="NCBI Taxonomy" id="7906"/>
    <lineage>
        <taxon>Eukaryota</taxon>
        <taxon>Metazoa</taxon>
        <taxon>Chordata</taxon>
        <taxon>Craniata</taxon>
        <taxon>Vertebrata</taxon>
        <taxon>Euteleostomi</taxon>
        <taxon>Actinopterygii</taxon>
        <taxon>Chondrostei</taxon>
        <taxon>Acipenseriformes</taxon>
        <taxon>Acipenseridae</taxon>
        <taxon>Acipenser</taxon>
    </lineage>
</organism>
<gene>
    <name evidence="1" type="ORF">EOD39_5797</name>
</gene>
<accession>A0A444UCS6</accession>
<evidence type="ECO:0000313" key="2">
    <source>
        <dbReference type="Proteomes" id="UP000289886"/>
    </source>
</evidence>
<dbReference type="EMBL" id="SCEB01214815">
    <property type="protein sequence ID" value="RXM32983.1"/>
    <property type="molecule type" value="Genomic_DNA"/>
</dbReference>
<comment type="caution">
    <text evidence="1">The sequence shown here is derived from an EMBL/GenBank/DDBJ whole genome shotgun (WGS) entry which is preliminary data.</text>
</comment>
<dbReference type="Proteomes" id="UP000289886">
    <property type="component" value="Unassembled WGS sequence"/>
</dbReference>
<protein>
    <submittedName>
        <fullName evidence="1">Uncharacterized protein</fullName>
    </submittedName>
</protein>
<evidence type="ECO:0000313" key="1">
    <source>
        <dbReference type="EMBL" id="RXM32983.1"/>
    </source>
</evidence>
<sequence>MSRHTCAEEDCSHCKQKRRGGEDWEWHQPVRDGWDLQRAVHYHHGSATSVVLAESAPVTILGRDHPAVSSYKRTVVAVEQSSCQGWRPTASYRT</sequence>
<name>A0A444UCS6_ACIRT</name>
<dbReference type="AlphaFoldDB" id="A0A444UCS6"/>
<proteinExistence type="predicted"/>